<reference evidence="2 3" key="1">
    <citation type="submission" date="2015-11" db="EMBL/GenBank/DDBJ databases">
        <title>Expanding the genomic diversity of Burkholderia species for the development of highly accurate diagnostics.</title>
        <authorList>
            <person name="Sahl J."/>
            <person name="Keim P."/>
            <person name="Wagner D."/>
        </authorList>
    </citation>
    <scope>NUCLEOTIDE SEQUENCE [LARGE SCALE GENOMIC DNA]</scope>
    <source>
        <strain evidence="2 3">MSMB793WGS</strain>
    </source>
</reference>
<proteinExistence type="predicted"/>
<evidence type="ECO:0000313" key="3">
    <source>
        <dbReference type="Proteomes" id="UP000068016"/>
    </source>
</evidence>
<dbReference type="EMBL" id="LPLZ01000071">
    <property type="protein sequence ID" value="KWN06699.1"/>
    <property type="molecule type" value="Genomic_DNA"/>
</dbReference>
<name>A0A108E8L7_9BURK</name>
<dbReference type="Proteomes" id="UP000068016">
    <property type="component" value="Unassembled WGS sequence"/>
</dbReference>
<feature type="region of interest" description="Disordered" evidence="1">
    <location>
        <begin position="21"/>
        <end position="59"/>
    </location>
</feature>
<sequence>MAATLDVDERRFDVAIADARPRARHANAGDAHARRGAAGASDAANGKPAQRSLLGFHVS</sequence>
<feature type="compositionally biased region" description="Low complexity" evidence="1">
    <location>
        <begin position="26"/>
        <end position="46"/>
    </location>
</feature>
<accession>A0A108E8L7</accession>
<evidence type="ECO:0000256" key="1">
    <source>
        <dbReference type="SAM" id="MobiDB-lite"/>
    </source>
</evidence>
<evidence type="ECO:0000313" key="2">
    <source>
        <dbReference type="EMBL" id="KWN06699.1"/>
    </source>
</evidence>
<dbReference type="AlphaFoldDB" id="A0A108E8L7"/>
<comment type="caution">
    <text evidence="2">The sequence shown here is derived from an EMBL/GenBank/DDBJ whole genome shotgun (WGS) entry which is preliminary data.</text>
</comment>
<protein>
    <submittedName>
        <fullName evidence="2">Uncharacterized protein</fullName>
    </submittedName>
</protein>
<organism evidence="2 3">
    <name type="scientific">Burkholderia territorii</name>
    <dbReference type="NCBI Taxonomy" id="1503055"/>
    <lineage>
        <taxon>Bacteria</taxon>
        <taxon>Pseudomonadati</taxon>
        <taxon>Pseudomonadota</taxon>
        <taxon>Betaproteobacteria</taxon>
        <taxon>Burkholderiales</taxon>
        <taxon>Burkholderiaceae</taxon>
        <taxon>Burkholderia</taxon>
        <taxon>Burkholderia cepacia complex</taxon>
    </lineage>
</organism>
<gene>
    <name evidence="2" type="ORF">WT83_26065</name>
</gene>